<gene>
    <name evidence="6" type="ORF">HLI_15850</name>
</gene>
<dbReference type="SMART" id="SM00872">
    <property type="entry name" value="Alpha-mann_mid"/>
    <property type="match status" value="1"/>
</dbReference>
<evidence type="ECO:0000313" key="6">
    <source>
        <dbReference type="EMBL" id="QAS53569.1"/>
    </source>
</evidence>
<evidence type="ECO:0000256" key="2">
    <source>
        <dbReference type="ARBA" id="ARBA00022723"/>
    </source>
</evidence>
<reference evidence="6 7" key="1">
    <citation type="submission" date="2018-01" db="EMBL/GenBank/DDBJ databases">
        <title>The whole genome sequencing and assembly of Halobacillus litoralis ERB031 strain.</title>
        <authorList>
            <person name="Lee S.-J."/>
            <person name="Park M.-K."/>
            <person name="Kim J.-Y."/>
            <person name="Lee Y.-J."/>
            <person name="Yi H."/>
            <person name="Bahn Y.-S."/>
            <person name="Kim J.F."/>
            <person name="Lee D.-W."/>
        </authorList>
    </citation>
    <scope>NUCLEOTIDE SEQUENCE [LARGE SCALE GENOMIC DNA]</scope>
    <source>
        <strain evidence="6 7">ERB 031</strain>
    </source>
</reference>
<dbReference type="InterPro" id="IPR000602">
    <property type="entry name" value="Glyco_hydro_38_N"/>
</dbReference>
<dbReference type="Gene3D" id="2.70.98.30">
    <property type="entry name" value="Golgi alpha-mannosidase II, domain 4"/>
    <property type="match status" value="1"/>
</dbReference>
<evidence type="ECO:0000256" key="4">
    <source>
        <dbReference type="ARBA" id="ARBA00023295"/>
    </source>
</evidence>
<dbReference type="EMBL" id="CP026118">
    <property type="protein sequence ID" value="QAS53569.1"/>
    <property type="molecule type" value="Genomic_DNA"/>
</dbReference>
<keyword evidence="3" id="KW-0378">Hydrolase</keyword>
<dbReference type="OrthoDB" id="9764050at2"/>
<proteinExistence type="inferred from homology"/>
<name>A0A410MFS3_9BACI</name>
<dbReference type="GO" id="GO:0030246">
    <property type="term" value="F:carbohydrate binding"/>
    <property type="evidence" value="ECO:0007669"/>
    <property type="project" value="InterPro"/>
</dbReference>
<dbReference type="GO" id="GO:0046872">
    <property type="term" value="F:metal ion binding"/>
    <property type="evidence" value="ECO:0007669"/>
    <property type="project" value="UniProtKB-KW"/>
</dbReference>
<dbReference type="InterPro" id="IPR011013">
    <property type="entry name" value="Gal_mutarotase_sf_dom"/>
</dbReference>
<dbReference type="Pfam" id="PF01074">
    <property type="entry name" value="Glyco_hydro_38N"/>
    <property type="match status" value="1"/>
</dbReference>
<dbReference type="GO" id="GO:0006013">
    <property type="term" value="P:mannose metabolic process"/>
    <property type="evidence" value="ECO:0007669"/>
    <property type="project" value="InterPro"/>
</dbReference>
<dbReference type="RefSeq" id="WP_128525842.1">
    <property type="nucleotide sequence ID" value="NZ_CANLVY010000001.1"/>
</dbReference>
<evidence type="ECO:0000259" key="5">
    <source>
        <dbReference type="SMART" id="SM00872"/>
    </source>
</evidence>
<feature type="domain" description="Glycoside hydrolase family 38 central" evidence="5">
    <location>
        <begin position="279"/>
        <end position="357"/>
    </location>
</feature>
<dbReference type="Proteomes" id="UP000287756">
    <property type="component" value="Chromosome"/>
</dbReference>
<organism evidence="6 7">
    <name type="scientific">Halobacillus litoralis</name>
    <dbReference type="NCBI Taxonomy" id="45668"/>
    <lineage>
        <taxon>Bacteria</taxon>
        <taxon>Bacillati</taxon>
        <taxon>Bacillota</taxon>
        <taxon>Bacilli</taxon>
        <taxon>Bacillales</taxon>
        <taxon>Bacillaceae</taxon>
        <taxon>Halobacillus</taxon>
    </lineage>
</organism>
<dbReference type="InterPro" id="IPR037094">
    <property type="entry name" value="Glyco_hydro_38_cen_sf"/>
</dbReference>
<dbReference type="GO" id="GO:0004559">
    <property type="term" value="F:alpha-mannosidase activity"/>
    <property type="evidence" value="ECO:0007669"/>
    <property type="project" value="InterPro"/>
</dbReference>
<dbReference type="Gene3D" id="1.20.1270.50">
    <property type="entry name" value="Glycoside hydrolase family 38, central domain"/>
    <property type="match status" value="1"/>
</dbReference>
<dbReference type="Gene3D" id="3.20.110.10">
    <property type="entry name" value="Glycoside hydrolase 38, N terminal domain"/>
    <property type="match status" value="1"/>
</dbReference>
<dbReference type="SUPFAM" id="SSF74650">
    <property type="entry name" value="Galactose mutarotase-like"/>
    <property type="match status" value="1"/>
</dbReference>
<dbReference type="GO" id="GO:0009313">
    <property type="term" value="P:oligosaccharide catabolic process"/>
    <property type="evidence" value="ECO:0007669"/>
    <property type="project" value="TreeGrafter"/>
</dbReference>
<dbReference type="InterPro" id="IPR028995">
    <property type="entry name" value="Glyco_hydro_57/38_cen_sf"/>
</dbReference>
<dbReference type="AlphaFoldDB" id="A0A410MFS3"/>
<dbReference type="InterPro" id="IPR011682">
    <property type="entry name" value="Glyco_hydro_38_C"/>
</dbReference>
<dbReference type="InterPro" id="IPR015341">
    <property type="entry name" value="Glyco_hydro_38_cen"/>
</dbReference>
<sequence length="887" mass="101274">MAEKRVYVVPHSHWDREWYFTIEDSNLLLAENLDHLIDLLETNEDYHGYIFDGQISIVDEYLKVRPQNAERLRALVEAKRIFVGPWYTQADSLLVHKESLVRNLLYGVKGAEAMGHSMNIGYLPDIFGQNQYLPSLFKGFGIEYSILQRGIYLDQLDENLNFTWQSPDGEHVKANLLELGYGPGKFLSAEEEFHKERLQPMLDSLSELNRDTDHLLLPSGGDQVLVRSHFPETIERLNEQDDRYEYILSDYETFMEDTWDRQDFDHTVEGELIATEGSRIHNTIASQRYDIKKWNHIVERKIINQLEPLAVIGSTLGLKYPQAWLDEMWKNLFDVHAHDSIGGCNSDDTNRDIVQRLVKIDRQADGLMNLLKRQMTSAVRERLEQEDIFLVFNTAAKKYQTSVKTVLFTREKDFYVRTLEDGLVNFSIIDQEYLSGGKKIVVTADGDQEVEVPGYYRTEILLETMEVPPLGYLTLQIDEKEAAMDALEETKKNHIENDRFRVECTDGKLLLREKGSDLVVENLIQFEDTGDAGDSYDYSPLPGSGSIITEAAKLKDVYTSALVEKMVVEHSVTLPADLGARREGRHDETLTIETELELRNGESFVRVQHEIDNRVDDHRVRVLIQTPVERPDSSFADQGYSLIERATENPRMDVWQEQGYKEAPVPIYKVEQFAGVQGEEGTFAAHTKGLKEYEVLKEEGRFALTLFRSVGLLGRDDLLWRPGRASGINNKVVRTPDAQMHGKMTFEYAIQMSSNQVEVSELFATADLFQERYVTYQNQSLNTFEERLDRFEVPLPLKGLPSSYSLASLESDTVFTSSIKKAHGGDGYVMRLFNPEDTKAVFELKGEGLTDLQSVNLAEEVVPVEPFEVAAKSFQTIRVSTQGGTNA</sequence>
<dbReference type="PANTHER" id="PTHR46017:SF2">
    <property type="entry name" value="MANNOSYLGLYCERATE HYDROLASE"/>
    <property type="match status" value="1"/>
</dbReference>
<dbReference type="SUPFAM" id="SSF88713">
    <property type="entry name" value="Glycoside hydrolase/deacetylase"/>
    <property type="match status" value="1"/>
</dbReference>
<keyword evidence="4" id="KW-0326">Glycosidase</keyword>
<evidence type="ECO:0000313" key="7">
    <source>
        <dbReference type="Proteomes" id="UP000287756"/>
    </source>
</evidence>
<dbReference type="CDD" id="cd10815">
    <property type="entry name" value="GH38N_AMII_EcMngB_like"/>
    <property type="match status" value="1"/>
</dbReference>
<dbReference type="PANTHER" id="PTHR46017">
    <property type="entry name" value="ALPHA-MANNOSIDASE 2C1"/>
    <property type="match status" value="1"/>
</dbReference>
<evidence type="ECO:0000256" key="3">
    <source>
        <dbReference type="ARBA" id="ARBA00022801"/>
    </source>
</evidence>
<dbReference type="Pfam" id="PF07748">
    <property type="entry name" value="Glyco_hydro_38C"/>
    <property type="match status" value="1"/>
</dbReference>
<dbReference type="InterPro" id="IPR011330">
    <property type="entry name" value="Glyco_hydro/deAcase_b/a-brl"/>
</dbReference>
<dbReference type="KEGG" id="hli:HLI_15850"/>
<protein>
    <submittedName>
        <fullName evidence="6">Alpha-mannosidase</fullName>
    </submittedName>
</protein>
<accession>A0A410MFS3</accession>
<dbReference type="Pfam" id="PF09261">
    <property type="entry name" value="Alpha-mann_mid"/>
    <property type="match status" value="1"/>
</dbReference>
<dbReference type="SUPFAM" id="SSF88688">
    <property type="entry name" value="Families 57/38 glycoside transferase middle domain"/>
    <property type="match status" value="1"/>
</dbReference>
<evidence type="ECO:0000256" key="1">
    <source>
        <dbReference type="ARBA" id="ARBA00009792"/>
    </source>
</evidence>
<dbReference type="InterPro" id="IPR027291">
    <property type="entry name" value="Glyco_hydro_38_N_sf"/>
</dbReference>
<keyword evidence="2" id="KW-0479">Metal-binding</keyword>
<comment type="similarity">
    <text evidence="1">Belongs to the glycosyl hydrolase 38 family.</text>
</comment>